<dbReference type="Pfam" id="PF00076">
    <property type="entry name" value="RRM_1"/>
    <property type="match status" value="1"/>
</dbReference>
<name>A0A0D9QTK8_PLAFR</name>
<dbReference type="OMA" id="DQYNEEN"/>
<feature type="domain" description="RRM" evidence="4">
    <location>
        <begin position="280"/>
        <end position="364"/>
    </location>
</feature>
<dbReference type="PROSITE" id="PS50102">
    <property type="entry name" value="RRM"/>
    <property type="match status" value="1"/>
</dbReference>
<dbReference type="InterPro" id="IPR035979">
    <property type="entry name" value="RBD_domain_sf"/>
</dbReference>
<dbReference type="SMART" id="SM00360">
    <property type="entry name" value="RRM"/>
    <property type="match status" value="1"/>
</dbReference>
<dbReference type="InterPro" id="IPR012677">
    <property type="entry name" value="Nucleotide-bd_a/b_plait_sf"/>
</dbReference>
<dbReference type="Proteomes" id="UP000054561">
    <property type="component" value="Unassembled WGS sequence"/>
</dbReference>
<feature type="region of interest" description="Disordered" evidence="3">
    <location>
        <begin position="364"/>
        <end position="432"/>
    </location>
</feature>
<keyword evidence="1 2" id="KW-0694">RNA-binding</keyword>
<dbReference type="Gene3D" id="3.30.70.330">
    <property type="match status" value="1"/>
</dbReference>
<evidence type="ECO:0000256" key="3">
    <source>
        <dbReference type="SAM" id="MobiDB-lite"/>
    </source>
</evidence>
<reference evidence="5 6" key="1">
    <citation type="submission" date="2014-03" db="EMBL/GenBank/DDBJ databases">
        <title>The Genome Sequence of Plasmodium fragile nilgiri.</title>
        <authorList>
            <consortium name="The Broad Institute Genomics Platform"/>
            <consortium name="The Broad Institute Genome Sequencing Center for Infectious Disease"/>
            <person name="Neafsey D."/>
            <person name="Duraisingh M."/>
            <person name="Young S.K."/>
            <person name="Zeng Q."/>
            <person name="Gargeya S."/>
            <person name="Abouelleil A."/>
            <person name="Alvarado L."/>
            <person name="Chapman S.B."/>
            <person name="Gainer-Dewar J."/>
            <person name="Goldberg J."/>
            <person name="Griggs A."/>
            <person name="Gujja S."/>
            <person name="Hansen M."/>
            <person name="Howarth C."/>
            <person name="Imamovic A."/>
            <person name="Larimer J."/>
            <person name="Pearson M."/>
            <person name="Poon T.W."/>
            <person name="Priest M."/>
            <person name="Roberts A."/>
            <person name="Saif S."/>
            <person name="Shea T."/>
            <person name="Sykes S."/>
            <person name="Wortman J."/>
            <person name="Nusbaum C."/>
            <person name="Birren B."/>
        </authorList>
    </citation>
    <scope>NUCLEOTIDE SEQUENCE [LARGE SCALE GENOMIC DNA]</scope>
    <source>
        <strain evidence="6">nilgiri</strain>
    </source>
</reference>
<dbReference type="OrthoDB" id="252020at2759"/>
<protein>
    <recommendedName>
        <fullName evidence="4">RRM domain-containing protein</fullName>
    </recommendedName>
</protein>
<evidence type="ECO:0000259" key="4">
    <source>
        <dbReference type="PROSITE" id="PS50102"/>
    </source>
</evidence>
<proteinExistence type="predicted"/>
<dbReference type="RefSeq" id="XP_012333124.1">
    <property type="nucleotide sequence ID" value="XM_012477701.1"/>
</dbReference>
<dbReference type="VEuPathDB" id="PlasmoDB:AK88_00050"/>
<feature type="compositionally biased region" description="Low complexity" evidence="3">
    <location>
        <begin position="402"/>
        <end position="417"/>
    </location>
</feature>
<dbReference type="GO" id="GO:0005654">
    <property type="term" value="C:nucleoplasm"/>
    <property type="evidence" value="ECO:0007669"/>
    <property type="project" value="TreeGrafter"/>
</dbReference>
<dbReference type="GO" id="GO:0061574">
    <property type="term" value="C:ASAP complex"/>
    <property type="evidence" value="ECO:0007669"/>
    <property type="project" value="TreeGrafter"/>
</dbReference>
<dbReference type="AlphaFoldDB" id="A0A0D9QTK8"/>
<feature type="compositionally biased region" description="Acidic residues" evidence="3">
    <location>
        <begin position="195"/>
        <end position="224"/>
    </location>
</feature>
<dbReference type="PANTHER" id="PTHR15481">
    <property type="entry name" value="RIBONUCLEIC ACID BINDING PROTEIN S1"/>
    <property type="match status" value="1"/>
</dbReference>
<accession>A0A0D9QTK8</accession>
<dbReference type="GeneID" id="24265364"/>
<keyword evidence="6" id="KW-1185">Reference proteome</keyword>
<evidence type="ECO:0000313" key="6">
    <source>
        <dbReference type="Proteomes" id="UP000054561"/>
    </source>
</evidence>
<dbReference type="InterPro" id="IPR000504">
    <property type="entry name" value="RRM_dom"/>
</dbReference>
<dbReference type="GO" id="GO:0005737">
    <property type="term" value="C:cytoplasm"/>
    <property type="evidence" value="ECO:0007669"/>
    <property type="project" value="TreeGrafter"/>
</dbReference>
<feature type="compositionally biased region" description="Basic and acidic residues" evidence="3">
    <location>
        <begin position="376"/>
        <end position="391"/>
    </location>
</feature>
<gene>
    <name evidence="5" type="ORF">AK88_00050</name>
</gene>
<evidence type="ECO:0000313" key="5">
    <source>
        <dbReference type="EMBL" id="KJP90202.1"/>
    </source>
</evidence>
<evidence type="ECO:0000256" key="1">
    <source>
        <dbReference type="ARBA" id="ARBA00022884"/>
    </source>
</evidence>
<dbReference type="PANTHER" id="PTHR15481:SF0">
    <property type="entry name" value="LD23870P-RELATED"/>
    <property type="match status" value="1"/>
</dbReference>
<dbReference type="SUPFAM" id="SSF54928">
    <property type="entry name" value="RNA-binding domain, RBD"/>
    <property type="match status" value="1"/>
</dbReference>
<feature type="region of interest" description="Disordered" evidence="3">
    <location>
        <begin position="192"/>
        <end position="277"/>
    </location>
</feature>
<dbReference type="EMBL" id="KQ001645">
    <property type="protein sequence ID" value="KJP90202.1"/>
    <property type="molecule type" value="Genomic_DNA"/>
</dbReference>
<organism evidence="5 6">
    <name type="scientific">Plasmodium fragile</name>
    <dbReference type="NCBI Taxonomy" id="5857"/>
    <lineage>
        <taxon>Eukaryota</taxon>
        <taxon>Sar</taxon>
        <taxon>Alveolata</taxon>
        <taxon>Apicomplexa</taxon>
        <taxon>Aconoidasida</taxon>
        <taxon>Haemosporida</taxon>
        <taxon>Plasmodiidae</taxon>
        <taxon>Plasmodium</taxon>
        <taxon>Plasmodium (Plasmodium)</taxon>
    </lineage>
</organism>
<dbReference type="GO" id="GO:0000398">
    <property type="term" value="P:mRNA splicing, via spliceosome"/>
    <property type="evidence" value="ECO:0007669"/>
    <property type="project" value="TreeGrafter"/>
</dbReference>
<evidence type="ECO:0000256" key="2">
    <source>
        <dbReference type="PROSITE-ProRule" id="PRU00176"/>
    </source>
</evidence>
<feature type="compositionally biased region" description="Acidic residues" evidence="3">
    <location>
        <begin position="242"/>
        <end position="257"/>
    </location>
</feature>
<dbReference type="GO" id="GO:0003723">
    <property type="term" value="F:RNA binding"/>
    <property type="evidence" value="ECO:0007669"/>
    <property type="project" value="UniProtKB-UniRule"/>
</dbReference>
<sequence>MIKFAVGIICYYIVYCSYHVYKNVRTPVYEHSRGRDKNGKEQAGLDISEKYIHRAFSNFFKHKDKVDYHLYMSCEEYIDLNRYVREKETFLEDNENFINVHNFNNVSYDWTYNNSREGETKWWNPLALKKYPSAKLTIPSNLIKKNKEIYLHILTYVNGELYRHGYVTRLLTREKREGKKWTSKEKYLWERFLEEQDDNDQVEEEQEEEEEEEEYADDQVEEPNNDNYNDQYNEENVKEHAEDAEENEDQTQTDDAADDRKKKSPSRETPQGRTDEMTDNCLHVFNLTKNVSEDHLKEIFMNFGNLKDIHISLDEENVSRTNGGGNFISATIKFENEMDARVAKEYMNGGQIDGKTVSIKYVHEGKSKGKHKHTSREHSIKREHKDRTGGDKKKRLKDGRRSSSSPSGVSEYSSRRSSSTEERRKTKSTRRR</sequence>